<dbReference type="GO" id="GO:0051287">
    <property type="term" value="F:NAD binding"/>
    <property type="evidence" value="ECO:0007669"/>
    <property type="project" value="InterPro"/>
</dbReference>
<comment type="caution">
    <text evidence="6">The sequence shown here is derived from an EMBL/GenBank/DDBJ whole genome shotgun (WGS) entry which is preliminary data.</text>
</comment>
<dbReference type="RefSeq" id="XP_035321606.1">
    <property type="nucleotide sequence ID" value="XM_035468472.1"/>
</dbReference>
<dbReference type="PROSITE" id="PS00065">
    <property type="entry name" value="D_2_HYDROXYACID_DH_1"/>
    <property type="match status" value="1"/>
</dbReference>
<comment type="similarity">
    <text evidence="1 3">Belongs to the D-isomer specific 2-hydroxyacid dehydrogenase family.</text>
</comment>
<dbReference type="OrthoDB" id="9991913at2759"/>
<dbReference type="SUPFAM" id="SSF51735">
    <property type="entry name" value="NAD(P)-binding Rossmann-fold domains"/>
    <property type="match status" value="1"/>
</dbReference>
<feature type="domain" description="D-isomer specific 2-hydroxyacid dehydrogenase catalytic" evidence="4">
    <location>
        <begin position="38"/>
        <end position="364"/>
    </location>
</feature>
<evidence type="ECO:0000256" key="2">
    <source>
        <dbReference type="ARBA" id="ARBA00023002"/>
    </source>
</evidence>
<dbReference type="PROSITE" id="PS00671">
    <property type="entry name" value="D_2_HYDROXYACID_DH_3"/>
    <property type="match status" value="1"/>
</dbReference>
<name>A0A9P4YXR7_9HYPO</name>
<dbReference type="InterPro" id="IPR029753">
    <property type="entry name" value="D-isomer_DH_CS"/>
</dbReference>
<feature type="domain" description="D-isomer specific 2-hydroxyacid dehydrogenase NAD-binding" evidence="5">
    <location>
        <begin position="120"/>
        <end position="219"/>
    </location>
</feature>
<evidence type="ECO:0000259" key="5">
    <source>
        <dbReference type="Pfam" id="PF02826"/>
    </source>
</evidence>
<sequence length="374" mass="40516">MTRPKVLKLAPVRQAHNDWSSVEEIADIVEPSSAVTDKASLIKEASTGAYDGVVAVFRDFESIGPVDAALLDALPPTCRFICHNGAGYDQIDVDECTARRICVSNTPTAVNDATADIGMFLLLGALRNLGPSMAALRRGEWRGPPPVALGRDPQGKTLGILGMGGIGRNMANKARAFGMHIIYHNRSKLSPENEEGAHYVDMDTLLAESDVLSLNLPLNVCFSSSAFPLFPLPPPPPDSYGNTFLYRSIISSDPTRPKSSTRHSISRAEFARMKRGIVIVNTARGAVMDEAALVDALADGTVASAGLDVFEEEPKVHPSLIHDERVFLVPHMGTCTYDTEKKMESWAIGNVRKAVAEAKLKSIVPEQRNLEKEL</sequence>
<dbReference type="InterPro" id="IPR029752">
    <property type="entry name" value="D-isomer_DH_CS1"/>
</dbReference>
<evidence type="ECO:0000313" key="6">
    <source>
        <dbReference type="EMBL" id="KAF4122954.1"/>
    </source>
</evidence>
<dbReference type="PANTHER" id="PTHR10996:SF257">
    <property type="entry name" value="GLYOXYLATE REDUCTASE 1"/>
    <property type="match status" value="1"/>
</dbReference>
<keyword evidence="7" id="KW-1185">Reference proteome</keyword>
<organism evidence="6 7">
    <name type="scientific">Geosmithia morbida</name>
    <dbReference type="NCBI Taxonomy" id="1094350"/>
    <lineage>
        <taxon>Eukaryota</taxon>
        <taxon>Fungi</taxon>
        <taxon>Dikarya</taxon>
        <taxon>Ascomycota</taxon>
        <taxon>Pezizomycotina</taxon>
        <taxon>Sordariomycetes</taxon>
        <taxon>Hypocreomycetidae</taxon>
        <taxon>Hypocreales</taxon>
        <taxon>Bionectriaceae</taxon>
        <taxon>Geosmithia</taxon>
    </lineage>
</organism>
<dbReference type="InterPro" id="IPR006140">
    <property type="entry name" value="D-isomer_DH_NAD-bd"/>
</dbReference>
<dbReference type="GO" id="GO:0016618">
    <property type="term" value="F:hydroxypyruvate reductase [NAD(P)H] activity"/>
    <property type="evidence" value="ECO:0007669"/>
    <property type="project" value="TreeGrafter"/>
</dbReference>
<evidence type="ECO:0000259" key="4">
    <source>
        <dbReference type="Pfam" id="PF00389"/>
    </source>
</evidence>
<dbReference type="GO" id="GO:0005829">
    <property type="term" value="C:cytosol"/>
    <property type="evidence" value="ECO:0007669"/>
    <property type="project" value="TreeGrafter"/>
</dbReference>
<dbReference type="AlphaFoldDB" id="A0A9P4YXR7"/>
<protein>
    <submittedName>
        <fullName evidence="6">Glyoxylate reductase</fullName>
    </submittedName>
</protein>
<keyword evidence="2 3" id="KW-0560">Oxidoreductase</keyword>
<reference evidence="6" key="1">
    <citation type="submission" date="2020-03" db="EMBL/GenBank/DDBJ databases">
        <title>Site-based positive gene gene selection in Geosmithia morbida across the United States reveals a broad range of putative effectors and factors for local host and environmental adapation.</title>
        <authorList>
            <person name="Onufrak A."/>
            <person name="Murdoch R.W."/>
            <person name="Gazis R."/>
            <person name="Huff M."/>
            <person name="Staton M."/>
            <person name="Klingeman W."/>
            <person name="Hadziabdic D."/>
        </authorList>
    </citation>
    <scope>NUCLEOTIDE SEQUENCE</scope>
    <source>
        <strain evidence="6">1262</strain>
    </source>
</reference>
<dbReference type="InterPro" id="IPR006139">
    <property type="entry name" value="D-isomer_2_OHA_DH_cat_dom"/>
</dbReference>
<dbReference type="Pfam" id="PF02826">
    <property type="entry name" value="2-Hacid_dh_C"/>
    <property type="match status" value="2"/>
</dbReference>
<evidence type="ECO:0000256" key="3">
    <source>
        <dbReference type="RuleBase" id="RU003719"/>
    </source>
</evidence>
<dbReference type="PANTHER" id="PTHR10996">
    <property type="entry name" value="2-HYDROXYACID DEHYDROGENASE-RELATED"/>
    <property type="match status" value="1"/>
</dbReference>
<dbReference type="GO" id="GO:0030267">
    <property type="term" value="F:glyoxylate reductase (NADPH) activity"/>
    <property type="evidence" value="ECO:0007669"/>
    <property type="project" value="TreeGrafter"/>
</dbReference>
<dbReference type="InterPro" id="IPR036291">
    <property type="entry name" value="NAD(P)-bd_dom_sf"/>
</dbReference>
<dbReference type="InterPro" id="IPR050223">
    <property type="entry name" value="D-isomer_2-hydroxyacid_DH"/>
</dbReference>
<evidence type="ECO:0000313" key="7">
    <source>
        <dbReference type="Proteomes" id="UP000749293"/>
    </source>
</evidence>
<proteinExistence type="inferred from homology"/>
<dbReference type="Gene3D" id="3.40.50.720">
    <property type="entry name" value="NAD(P)-binding Rossmann-like Domain"/>
    <property type="match status" value="4"/>
</dbReference>
<dbReference type="GeneID" id="55972727"/>
<dbReference type="Proteomes" id="UP000749293">
    <property type="component" value="Unassembled WGS sequence"/>
</dbReference>
<evidence type="ECO:0000256" key="1">
    <source>
        <dbReference type="ARBA" id="ARBA00005854"/>
    </source>
</evidence>
<gene>
    <name evidence="6" type="ORF">GMORB2_6502</name>
</gene>
<dbReference type="EMBL" id="JAANYQ010000007">
    <property type="protein sequence ID" value="KAF4122954.1"/>
    <property type="molecule type" value="Genomic_DNA"/>
</dbReference>
<dbReference type="Pfam" id="PF00389">
    <property type="entry name" value="2-Hacid_dh"/>
    <property type="match status" value="1"/>
</dbReference>
<accession>A0A9P4YXR7</accession>
<dbReference type="CDD" id="cd12168">
    <property type="entry name" value="Mand_dh_like"/>
    <property type="match status" value="1"/>
</dbReference>
<dbReference type="SUPFAM" id="SSF52283">
    <property type="entry name" value="Formate/glycerate dehydrogenase catalytic domain-like"/>
    <property type="match status" value="1"/>
</dbReference>
<feature type="domain" description="D-isomer specific 2-hydroxyacid dehydrogenase NAD-binding" evidence="5">
    <location>
        <begin position="259"/>
        <end position="333"/>
    </location>
</feature>